<dbReference type="PANTHER" id="PTHR37431">
    <property type="entry name" value="PROTEIN CBG06927"/>
    <property type="match status" value="1"/>
</dbReference>
<evidence type="ECO:0000313" key="3">
    <source>
        <dbReference type="WBParaSite" id="PgR007_g086_t01"/>
    </source>
</evidence>
<dbReference type="Proteomes" id="UP000887569">
    <property type="component" value="Unplaced"/>
</dbReference>
<keyword evidence="1" id="KW-0472">Membrane</keyword>
<keyword evidence="1" id="KW-0812">Transmembrane</keyword>
<evidence type="ECO:0000256" key="1">
    <source>
        <dbReference type="SAM" id="Phobius"/>
    </source>
</evidence>
<reference evidence="3" key="1">
    <citation type="submission" date="2022-11" db="UniProtKB">
        <authorList>
            <consortium name="WormBaseParasite"/>
        </authorList>
    </citation>
    <scope>IDENTIFICATION</scope>
</reference>
<evidence type="ECO:0000313" key="2">
    <source>
        <dbReference type="Proteomes" id="UP000887569"/>
    </source>
</evidence>
<dbReference type="WBParaSite" id="PgR007_g086_t01">
    <property type="protein sequence ID" value="PgR007_g086_t01"/>
    <property type="gene ID" value="PgR007_g086"/>
</dbReference>
<organism evidence="2 3">
    <name type="scientific">Parascaris univalens</name>
    <name type="common">Nematode worm</name>
    <dbReference type="NCBI Taxonomy" id="6257"/>
    <lineage>
        <taxon>Eukaryota</taxon>
        <taxon>Metazoa</taxon>
        <taxon>Ecdysozoa</taxon>
        <taxon>Nematoda</taxon>
        <taxon>Chromadorea</taxon>
        <taxon>Rhabditida</taxon>
        <taxon>Spirurina</taxon>
        <taxon>Ascaridomorpha</taxon>
        <taxon>Ascaridoidea</taxon>
        <taxon>Ascarididae</taxon>
        <taxon>Parascaris</taxon>
    </lineage>
</organism>
<proteinExistence type="predicted"/>
<feature type="transmembrane region" description="Helical" evidence="1">
    <location>
        <begin position="117"/>
        <end position="144"/>
    </location>
</feature>
<accession>A0A915AG12</accession>
<name>A0A915AG12_PARUN</name>
<protein>
    <submittedName>
        <fullName evidence="3">Uncharacterized protein</fullName>
    </submittedName>
</protein>
<keyword evidence="1" id="KW-1133">Transmembrane helix</keyword>
<dbReference type="PANTHER" id="PTHR37431:SF1">
    <property type="entry name" value="DUF725 DOMAIN-CONTAINING PROTEIN"/>
    <property type="match status" value="1"/>
</dbReference>
<sequence length="146" mass="15804">GNAIKQSCYALESLKLRYAVPDAALDFICGQGFNSMLSNWQCLIRTISRPEVNECDSRLSQNTVSSQLSLRALTEHPNAVCTTLRSYADCIRGPIESSCGNEVSNTALMIIERQARVILPFCTLAAGAVVPSLLLITASFLIAFSS</sequence>
<keyword evidence="2" id="KW-1185">Reference proteome</keyword>
<dbReference type="AlphaFoldDB" id="A0A915AG12"/>